<dbReference type="CDD" id="cd02257">
    <property type="entry name" value="Peptidase_C19"/>
    <property type="match status" value="1"/>
</dbReference>
<dbReference type="OrthoDB" id="47475at2759"/>
<dbReference type="PROSITE" id="PS00973">
    <property type="entry name" value="USP_2"/>
    <property type="match status" value="1"/>
</dbReference>
<protein>
    <recommendedName>
        <fullName evidence="2">USP domain-containing protein</fullName>
    </recommendedName>
</protein>
<reference evidence="3 4" key="1">
    <citation type="submission" date="2014-03" db="EMBL/GenBank/DDBJ databases">
        <title>Draft genome of the hookworm Oesophagostomum dentatum.</title>
        <authorList>
            <person name="Mitreva M."/>
        </authorList>
    </citation>
    <scope>NUCLEOTIDE SEQUENCE [LARGE SCALE GENOMIC DNA]</scope>
    <source>
        <strain evidence="3 4">OD-Hann</strain>
    </source>
</reference>
<evidence type="ECO:0000313" key="3">
    <source>
        <dbReference type="EMBL" id="KHJ82453.1"/>
    </source>
</evidence>
<dbReference type="EMBL" id="KN579412">
    <property type="protein sequence ID" value="KHJ82453.1"/>
    <property type="molecule type" value="Genomic_DNA"/>
</dbReference>
<comment type="similarity">
    <text evidence="1">Belongs to the peptidase C19 family.</text>
</comment>
<feature type="non-terminal residue" evidence="3">
    <location>
        <position position="1"/>
    </location>
</feature>
<gene>
    <name evidence="3" type="ORF">OESDEN_17853</name>
</gene>
<accession>A0A0B1SAW4</accession>
<proteinExistence type="inferred from homology"/>
<dbReference type="PANTHER" id="PTHR24006">
    <property type="entry name" value="UBIQUITIN CARBOXYL-TERMINAL HYDROLASE"/>
    <property type="match status" value="1"/>
</dbReference>
<sequence>TFTGKLRSDIICNKCSSVSSSTQPFLDVSLIVPPNSSADQISIKTCLEMFCAREDLDRNCERCGCLRATRRMSFKFELESDMSPFTSAFLDNPSLFDPRTSAGMISHKNHSYSLFAIVTHIGDSSGAGHYISYVRRNQNKWYRCDDHQVSCSCLYC</sequence>
<dbReference type="GO" id="GO:0005829">
    <property type="term" value="C:cytosol"/>
    <property type="evidence" value="ECO:0007669"/>
    <property type="project" value="TreeGrafter"/>
</dbReference>
<dbReference type="InterPro" id="IPR001394">
    <property type="entry name" value="Peptidase_C19_UCH"/>
</dbReference>
<feature type="domain" description="USP" evidence="2">
    <location>
        <begin position="1"/>
        <end position="156"/>
    </location>
</feature>
<dbReference type="PANTHER" id="PTHR24006:SF937">
    <property type="entry name" value="UBIQUITIN CARBOXYL-TERMINAL HYDROLASE"/>
    <property type="match status" value="1"/>
</dbReference>
<evidence type="ECO:0000259" key="2">
    <source>
        <dbReference type="PROSITE" id="PS50235"/>
    </source>
</evidence>
<dbReference type="GO" id="GO:0004843">
    <property type="term" value="F:cysteine-type deubiquitinase activity"/>
    <property type="evidence" value="ECO:0007669"/>
    <property type="project" value="InterPro"/>
</dbReference>
<dbReference type="AlphaFoldDB" id="A0A0B1SAW4"/>
<dbReference type="InterPro" id="IPR028889">
    <property type="entry name" value="USP"/>
</dbReference>
<dbReference type="InterPro" id="IPR050164">
    <property type="entry name" value="Peptidase_C19"/>
</dbReference>
<dbReference type="PROSITE" id="PS50235">
    <property type="entry name" value="USP_3"/>
    <property type="match status" value="1"/>
</dbReference>
<keyword evidence="4" id="KW-1185">Reference proteome</keyword>
<dbReference type="GO" id="GO:0005634">
    <property type="term" value="C:nucleus"/>
    <property type="evidence" value="ECO:0007669"/>
    <property type="project" value="TreeGrafter"/>
</dbReference>
<dbReference type="Pfam" id="PF00443">
    <property type="entry name" value="UCH"/>
    <property type="match status" value="1"/>
</dbReference>
<dbReference type="InterPro" id="IPR018200">
    <property type="entry name" value="USP_CS"/>
</dbReference>
<name>A0A0B1SAW4_OESDE</name>
<evidence type="ECO:0000313" key="4">
    <source>
        <dbReference type="Proteomes" id="UP000053660"/>
    </source>
</evidence>
<dbReference type="InterPro" id="IPR038765">
    <property type="entry name" value="Papain-like_cys_pep_sf"/>
</dbReference>
<dbReference type="Gene3D" id="3.90.70.10">
    <property type="entry name" value="Cysteine proteinases"/>
    <property type="match status" value="2"/>
</dbReference>
<dbReference type="GO" id="GO:0016579">
    <property type="term" value="P:protein deubiquitination"/>
    <property type="evidence" value="ECO:0007669"/>
    <property type="project" value="InterPro"/>
</dbReference>
<organism evidence="3 4">
    <name type="scientific">Oesophagostomum dentatum</name>
    <name type="common">Nodular worm</name>
    <dbReference type="NCBI Taxonomy" id="61180"/>
    <lineage>
        <taxon>Eukaryota</taxon>
        <taxon>Metazoa</taxon>
        <taxon>Ecdysozoa</taxon>
        <taxon>Nematoda</taxon>
        <taxon>Chromadorea</taxon>
        <taxon>Rhabditida</taxon>
        <taxon>Rhabditina</taxon>
        <taxon>Rhabditomorpha</taxon>
        <taxon>Strongyloidea</taxon>
        <taxon>Strongylidae</taxon>
        <taxon>Oesophagostomum</taxon>
    </lineage>
</organism>
<dbReference type="SUPFAM" id="SSF54001">
    <property type="entry name" value="Cysteine proteinases"/>
    <property type="match status" value="1"/>
</dbReference>
<dbReference type="Proteomes" id="UP000053660">
    <property type="component" value="Unassembled WGS sequence"/>
</dbReference>
<evidence type="ECO:0000256" key="1">
    <source>
        <dbReference type="ARBA" id="ARBA00009085"/>
    </source>
</evidence>